<evidence type="ECO:0000256" key="5">
    <source>
        <dbReference type="ARBA" id="ARBA00022448"/>
    </source>
</evidence>
<evidence type="ECO:0008006" key="14">
    <source>
        <dbReference type="Google" id="ProtNLM"/>
    </source>
</evidence>
<evidence type="ECO:0000256" key="9">
    <source>
        <dbReference type="ARBA" id="ARBA00023128"/>
    </source>
</evidence>
<dbReference type="GO" id="GO:0022904">
    <property type="term" value="P:respiratory electron transport chain"/>
    <property type="evidence" value="ECO:0007669"/>
    <property type="project" value="InterPro"/>
</dbReference>
<evidence type="ECO:0000256" key="7">
    <source>
        <dbReference type="ARBA" id="ARBA00022792"/>
    </source>
</evidence>
<dbReference type="GO" id="GO:0005743">
    <property type="term" value="C:mitochondrial inner membrane"/>
    <property type="evidence" value="ECO:0007669"/>
    <property type="project" value="UniProtKB-SubCell"/>
</dbReference>
<dbReference type="Proteomes" id="UP000076420">
    <property type="component" value="Unassembled WGS sequence"/>
</dbReference>
<dbReference type="AlphaFoldDB" id="A0A2C9L814"/>
<organism evidence="12 13">
    <name type="scientific">Biomphalaria glabrata</name>
    <name type="common">Bloodfluke planorb</name>
    <name type="synonym">Freshwater snail</name>
    <dbReference type="NCBI Taxonomy" id="6526"/>
    <lineage>
        <taxon>Eukaryota</taxon>
        <taxon>Metazoa</taxon>
        <taxon>Spiralia</taxon>
        <taxon>Lophotrochozoa</taxon>
        <taxon>Mollusca</taxon>
        <taxon>Gastropoda</taxon>
        <taxon>Heterobranchia</taxon>
        <taxon>Euthyneura</taxon>
        <taxon>Panpulmonata</taxon>
        <taxon>Hygrophila</taxon>
        <taxon>Lymnaeoidea</taxon>
        <taxon>Planorbidae</taxon>
        <taxon>Biomphalaria</taxon>
    </lineage>
</organism>
<keyword evidence="7" id="KW-0999">Mitochondrion inner membrane</keyword>
<evidence type="ECO:0000256" key="6">
    <source>
        <dbReference type="ARBA" id="ARBA00022660"/>
    </source>
</evidence>
<feature type="coiled-coil region" evidence="11">
    <location>
        <begin position="51"/>
        <end position="78"/>
    </location>
</feature>
<dbReference type="STRING" id="6526.A0A2C9L814"/>
<protein>
    <recommendedName>
        <fullName evidence="14">NADH dehydrogenase [ubiquinone] 1 alpha subcomplex subunit 5</fullName>
    </recommendedName>
</protein>
<comment type="subcellular location">
    <subcellularLocation>
        <location evidence="2">Mitochondrion inner membrane</location>
        <topology evidence="2">Peripheral membrane protein</topology>
        <orientation evidence="2">Matrix side</orientation>
    </subcellularLocation>
</comment>
<evidence type="ECO:0000256" key="1">
    <source>
        <dbReference type="ARBA" id="ARBA00003195"/>
    </source>
</evidence>
<evidence type="ECO:0000256" key="10">
    <source>
        <dbReference type="ARBA" id="ARBA00023136"/>
    </source>
</evidence>
<name>A0A2C9L814_BIOGL</name>
<dbReference type="InterPro" id="IPR006806">
    <property type="entry name" value="NDUFA5"/>
</dbReference>
<keyword evidence="10" id="KW-0472">Membrane</keyword>
<dbReference type="VEuPathDB" id="VectorBase:BGLAX_027660"/>
<proteinExistence type="inferred from homology"/>
<dbReference type="Pfam" id="PF04716">
    <property type="entry name" value="ETC_C1_NDUFA5"/>
    <property type="match status" value="1"/>
</dbReference>
<dbReference type="VEuPathDB" id="VectorBase:BGLB028131"/>
<comment type="function">
    <text evidence="1">Accessory subunit of the mitochondrial membrane respiratory chain NADH dehydrogenase (Complex I), that is believed not to be involved in catalysis. Complex I functions in the transfer of electrons from NADH to the respiratory chain. The immediate electron acceptor for the enzyme is believed to be ubiquinone.</text>
</comment>
<evidence type="ECO:0000256" key="11">
    <source>
        <dbReference type="SAM" id="Coils"/>
    </source>
</evidence>
<dbReference type="OrthoDB" id="286811at2759"/>
<comment type="similarity">
    <text evidence="3">Belongs to the complex I NDUFA5 subunit family.</text>
</comment>
<comment type="subunit">
    <text evidence="4">Complex I is composed of 45 different subunits.</text>
</comment>
<dbReference type="KEGG" id="bgt:106056519"/>
<gene>
    <name evidence="12" type="primary">106056519</name>
</gene>
<sequence>MAGVHKLTTGLTGLPVARHPHKTLKVLYSRILAYINKMPSDAGYRKHTEQITNQRLHLVNSETDVQKLEEKINCGQIEEVIKQVFFYKACIN</sequence>
<evidence type="ECO:0000313" key="13">
    <source>
        <dbReference type="Proteomes" id="UP000076420"/>
    </source>
</evidence>
<keyword evidence="9" id="KW-0496">Mitochondrion</keyword>
<dbReference type="PANTHER" id="PTHR12653">
    <property type="entry name" value="NADH-UBIQUINONE OXIDOREDUCTASE 13 KD-B SUBUNIT"/>
    <property type="match status" value="1"/>
</dbReference>
<evidence type="ECO:0000256" key="3">
    <source>
        <dbReference type="ARBA" id="ARBA00010261"/>
    </source>
</evidence>
<evidence type="ECO:0000256" key="4">
    <source>
        <dbReference type="ARBA" id="ARBA00011533"/>
    </source>
</evidence>
<keyword evidence="11" id="KW-0175">Coiled coil</keyword>
<accession>A0A2C9L814</accession>
<evidence type="ECO:0000313" key="12">
    <source>
        <dbReference type="EnsemblMetazoa" id="BGLB028131-PB"/>
    </source>
</evidence>
<dbReference type="PANTHER" id="PTHR12653:SF0">
    <property type="entry name" value="NADH DEHYDROGENASE [UBIQUINONE] 1 ALPHA SUBCOMPLEX SUBUNIT 5"/>
    <property type="match status" value="1"/>
</dbReference>
<keyword evidence="5" id="KW-0813">Transport</keyword>
<dbReference type="EnsemblMetazoa" id="BGLB028131-RB">
    <property type="protein sequence ID" value="BGLB028131-PB"/>
    <property type="gene ID" value="BGLB028131"/>
</dbReference>
<keyword evidence="6" id="KW-0679">Respiratory chain</keyword>
<evidence type="ECO:0000256" key="2">
    <source>
        <dbReference type="ARBA" id="ARBA00004443"/>
    </source>
</evidence>
<keyword evidence="8" id="KW-0249">Electron transport</keyword>
<evidence type="ECO:0000256" key="8">
    <source>
        <dbReference type="ARBA" id="ARBA00022982"/>
    </source>
</evidence>
<reference evidence="12" key="1">
    <citation type="submission" date="2020-05" db="UniProtKB">
        <authorList>
            <consortium name="EnsemblMetazoa"/>
        </authorList>
    </citation>
    <scope>IDENTIFICATION</scope>
    <source>
        <strain evidence="12">BB02</strain>
    </source>
</reference>